<protein>
    <recommendedName>
        <fullName evidence="1">WCX domain-containing protein</fullName>
    </recommendedName>
</protein>
<dbReference type="Pfam" id="PF25583">
    <property type="entry name" value="WCX"/>
    <property type="match status" value="1"/>
</dbReference>
<evidence type="ECO:0000313" key="2">
    <source>
        <dbReference type="EMBL" id="GFJ78429.1"/>
    </source>
</evidence>
<evidence type="ECO:0000259" key="1">
    <source>
        <dbReference type="Pfam" id="PF25583"/>
    </source>
</evidence>
<comment type="caution">
    <text evidence="2">The sequence shown here is derived from an EMBL/GenBank/DDBJ whole genome shotgun (WGS) entry which is preliminary data.</text>
</comment>
<reference evidence="2 3" key="1">
    <citation type="submission" date="2020-03" db="EMBL/GenBank/DDBJ databases">
        <title>Whole genome shotgun sequence of Phytohabitans houttuyneae NBRC 108639.</title>
        <authorList>
            <person name="Komaki H."/>
            <person name="Tamura T."/>
        </authorList>
    </citation>
    <scope>NUCLEOTIDE SEQUENCE [LARGE SCALE GENOMIC DNA]</scope>
    <source>
        <strain evidence="2 3">NBRC 108639</strain>
    </source>
</reference>
<name>A0A6V8K8H7_9ACTN</name>
<sequence>MAERINPAVGVVEALDAETCVLNTGADTIATLALYLGLLEADFEVTSPPELVAYVRSLSERYARAARPS</sequence>
<dbReference type="AlphaFoldDB" id="A0A6V8K8H7"/>
<keyword evidence="3" id="KW-1185">Reference proteome</keyword>
<evidence type="ECO:0000313" key="3">
    <source>
        <dbReference type="Proteomes" id="UP000482800"/>
    </source>
</evidence>
<dbReference type="EMBL" id="BLPF01000001">
    <property type="protein sequence ID" value="GFJ78429.1"/>
    <property type="molecule type" value="Genomic_DNA"/>
</dbReference>
<organism evidence="2 3">
    <name type="scientific">Phytohabitans houttuyneae</name>
    <dbReference type="NCBI Taxonomy" id="1076126"/>
    <lineage>
        <taxon>Bacteria</taxon>
        <taxon>Bacillati</taxon>
        <taxon>Actinomycetota</taxon>
        <taxon>Actinomycetes</taxon>
        <taxon>Micromonosporales</taxon>
        <taxon>Micromonosporaceae</taxon>
    </lineage>
</organism>
<proteinExistence type="predicted"/>
<dbReference type="Proteomes" id="UP000482800">
    <property type="component" value="Unassembled WGS sequence"/>
</dbReference>
<gene>
    <name evidence="2" type="ORF">Phou_026090</name>
</gene>
<accession>A0A6V8K8H7</accession>
<feature type="domain" description="WCX" evidence="1">
    <location>
        <begin position="2"/>
        <end position="62"/>
    </location>
</feature>
<dbReference type="InterPro" id="IPR057727">
    <property type="entry name" value="WCX_dom"/>
</dbReference>
<reference evidence="2 3" key="2">
    <citation type="submission" date="2020-03" db="EMBL/GenBank/DDBJ databases">
        <authorList>
            <person name="Ichikawa N."/>
            <person name="Kimura A."/>
            <person name="Kitahashi Y."/>
            <person name="Uohara A."/>
        </authorList>
    </citation>
    <scope>NUCLEOTIDE SEQUENCE [LARGE SCALE GENOMIC DNA]</scope>
    <source>
        <strain evidence="2 3">NBRC 108639</strain>
    </source>
</reference>